<dbReference type="SUPFAM" id="SSF53335">
    <property type="entry name" value="S-adenosyl-L-methionine-dependent methyltransferases"/>
    <property type="match status" value="1"/>
</dbReference>
<keyword evidence="1" id="KW-0808">Transferase</keyword>
<sequence>MYQPRRRDGRDIGTPARPAAPRYEAIARELDGKSGLRVLDIGAHEGYFSLRLAEEFGARVTAVDDWRGLRPALEEAGERRVTGIYERLTPEMLADLGEWDVILCLSVLHHVPWWEQMLAQVRAQSRLLICEVAVAHEVLPRAVAHCPEIPDAVKALGGRIIARTPGYRSRKLRPMYAIGDLG</sequence>
<organism evidence="1 2">
    <name type="scientific">Streptomyces chisholmiae</name>
    <dbReference type="NCBI Taxonomy" id="3075540"/>
    <lineage>
        <taxon>Bacteria</taxon>
        <taxon>Bacillati</taxon>
        <taxon>Actinomycetota</taxon>
        <taxon>Actinomycetes</taxon>
        <taxon>Kitasatosporales</taxon>
        <taxon>Streptomycetaceae</taxon>
        <taxon>Streptomyces</taxon>
    </lineage>
</organism>
<name>A0ABU2K011_9ACTN</name>
<keyword evidence="2" id="KW-1185">Reference proteome</keyword>
<evidence type="ECO:0000313" key="1">
    <source>
        <dbReference type="EMBL" id="MDT0270588.1"/>
    </source>
</evidence>
<dbReference type="CDD" id="cd02440">
    <property type="entry name" value="AdoMet_MTases"/>
    <property type="match status" value="1"/>
</dbReference>
<dbReference type="GO" id="GO:0008168">
    <property type="term" value="F:methyltransferase activity"/>
    <property type="evidence" value="ECO:0007669"/>
    <property type="project" value="UniProtKB-KW"/>
</dbReference>
<dbReference type="GO" id="GO:0032259">
    <property type="term" value="P:methylation"/>
    <property type="evidence" value="ECO:0007669"/>
    <property type="project" value="UniProtKB-KW"/>
</dbReference>
<dbReference type="EMBL" id="JAVREO010000029">
    <property type="protein sequence ID" value="MDT0270588.1"/>
    <property type="molecule type" value="Genomic_DNA"/>
</dbReference>
<dbReference type="InterPro" id="IPR029063">
    <property type="entry name" value="SAM-dependent_MTases_sf"/>
</dbReference>
<proteinExistence type="predicted"/>
<accession>A0ABU2K011</accession>
<protein>
    <submittedName>
        <fullName evidence="1">Methyltransferase domain-containing protein</fullName>
    </submittedName>
</protein>
<comment type="caution">
    <text evidence="1">The sequence shown here is derived from an EMBL/GenBank/DDBJ whole genome shotgun (WGS) entry which is preliminary data.</text>
</comment>
<dbReference type="Gene3D" id="3.40.50.150">
    <property type="entry name" value="Vaccinia Virus protein VP39"/>
    <property type="match status" value="1"/>
</dbReference>
<dbReference type="Pfam" id="PF13489">
    <property type="entry name" value="Methyltransf_23"/>
    <property type="match status" value="1"/>
</dbReference>
<dbReference type="Proteomes" id="UP001183410">
    <property type="component" value="Unassembled WGS sequence"/>
</dbReference>
<reference evidence="2" key="1">
    <citation type="submission" date="2023-07" db="EMBL/GenBank/DDBJ databases">
        <title>30 novel species of actinomycetes from the DSMZ collection.</title>
        <authorList>
            <person name="Nouioui I."/>
        </authorList>
    </citation>
    <scope>NUCLEOTIDE SEQUENCE [LARGE SCALE GENOMIC DNA]</scope>
    <source>
        <strain evidence="2">DSM 44915</strain>
    </source>
</reference>
<dbReference type="RefSeq" id="WP_311670653.1">
    <property type="nucleotide sequence ID" value="NZ_JAVREO010000029.1"/>
</dbReference>
<keyword evidence="1" id="KW-0489">Methyltransferase</keyword>
<evidence type="ECO:0000313" key="2">
    <source>
        <dbReference type="Proteomes" id="UP001183410"/>
    </source>
</evidence>
<gene>
    <name evidence="1" type="ORF">RM844_30375</name>
</gene>